<evidence type="ECO:0000256" key="3">
    <source>
        <dbReference type="SAM" id="MobiDB-lite"/>
    </source>
</evidence>
<dbReference type="RefSeq" id="WP_113048026.1">
    <property type="nucleotide sequence ID" value="NZ_QMFZ01000073.1"/>
</dbReference>
<keyword evidence="6" id="KW-1185">Reference proteome</keyword>
<comment type="catalytic activity">
    <reaction evidence="1">
        <text>5-amino-6-(5-phospho-D-ribosylamino)uracil + H2O = 5,6-diaminouracil + D-ribose 5-phosphate</text>
        <dbReference type="Rhea" id="RHEA:55020"/>
        <dbReference type="ChEBI" id="CHEBI:15377"/>
        <dbReference type="ChEBI" id="CHEBI:46252"/>
        <dbReference type="ChEBI" id="CHEBI:58453"/>
        <dbReference type="ChEBI" id="CHEBI:78346"/>
    </reaction>
</comment>
<dbReference type="NCBIfam" id="TIGR02464">
    <property type="entry name" value="ribofla_fusion"/>
    <property type="match status" value="1"/>
</dbReference>
<gene>
    <name evidence="5" type="ORF">DPV79_40200</name>
</gene>
<accession>A0A365QGY2</accession>
<dbReference type="AlphaFoldDB" id="A0A365QGY2"/>
<dbReference type="EMBL" id="QMFZ01000073">
    <property type="protein sequence ID" value="RBB31883.1"/>
    <property type="molecule type" value="Genomic_DNA"/>
</dbReference>
<feature type="region of interest" description="Disordered" evidence="3">
    <location>
        <begin position="166"/>
        <end position="207"/>
    </location>
</feature>
<reference evidence="5 6" key="1">
    <citation type="submission" date="2018-06" db="EMBL/GenBank/DDBJ databases">
        <title>Draft genome sequence of Burkholderia reimsis strain BE51 isolated from a French agricultural soil.</title>
        <authorList>
            <person name="Esmaeel Q."/>
        </authorList>
    </citation>
    <scope>NUCLEOTIDE SEQUENCE [LARGE SCALE GENOMIC DNA]</scope>
    <source>
        <strain evidence="5 6">BE51</strain>
    </source>
</reference>
<dbReference type="SUPFAM" id="SSF143990">
    <property type="entry name" value="YbiA-like"/>
    <property type="match status" value="1"/>
</dbReference>
<sequence length="207" mass="23187">MVLFWRTADIYSNWHPASFVEDGIQFANTEQYMMWRKAKLFGNDELAVAMLAISNPRKLKALGRTVQGYQEDVWERERVLVMVRACYLKFSQNSAMREELLATGERLLVEASPDDCVWGIGLAEDDPRALSLSQWQGRNLLGYALMEARRMLSDGSPSTVEAVLVPEQQQSARPDRHATGADRCAGRDQALCPVPGPVKNSGTPDLQ</sequence>
<evidence type="ECO:0000313" key="6">
    <source>
        <dbReference type="Proteomes" id="UP000252458"/>
    </source>
</evidence>
<name>A0A365QGY2_9BURK</name>
<feature type="domain" description="NADAR" evidence="4">
    <location>
        <begin position="4"/>
        <end position="152"/>
    </location>
</feature>
<evidence type="ECO:0000256" key="1">
    <source>
        <dbReference type="ARBA" id="ARBA00000022"/>
    </source>
</evidence>
<comment type="catalytic activity">
    <reaction evidence="2">
        <text>2,5-diamino-6-hydroxy-4-(5-phosphoribosylamino)-pyrimidine + H2O = 2,5,6-triamino-4-hydroxypyrimidine + D-ribose 5-phosphate</text>
        <dbReference type="Rhea" id="RHEA:23436"/>
        <dbReference type="ChEBI" id="CHEBI:15377"/>
        <dbReference type="ChEBI" id="CHEBI:58614"/>
        <dbReference type="ChEBI" id="CHEBI:78346"/>
        <dbReference type="ChEBI" id="CHEBI:137796"/>
    </reaction>
</comment>
<proteinExistence type="predicted"/>
<dbReference type="Proteomes" id="UP000252458">
    <property type="component" value="Unassembled WGS sequence"/>
</dbReference>
<comment type="caution">
    <text evidence="5">The sequence shown here is derived from an EMBL/GenBank/DDBJ whole genome shotgun (WGS) entry which is preliminary data.</text>
</comment>
<dbReference type="InterPro" id="IPR012816">
    <property type="entry name" value="NADAR"/>
</dbReference>
<feature type="compositionally biased region" description="Basic and acidic residues" evidence="3">
    <location>
        <begin position="173"/>
        <end position="186"/>
    </location>
</feature>
<dbReference type="Pfam" id="PF08719">
    <property type="entry name" value="NADAR"/>
    <property type="match status" value="1"/>
</dbReference>
<evidence type="ECO:0000313" key="5">
    <source>
        <dbReference type="EMBL" id="RBB31883.1"/>
    </source>
</evidence>
<dbReference type="Gene3D" id="1.10.357.40">
    <property type="entry name" value="YbiA-like"/>
    <property type="match status" value="1"/>
</dbReference>
<evidence type="ECO:0000259" key="4">
    <source>
        <dbReference type="Pfam" id="PF08719"/>
    </source>
</evidence>
<evidence type="ECO:0000256" key="2">
    <source>
        <dbReference type="ARBA" id="ARBA00000751"/>
    </source>
</evidence>
<protein>
    <submittedName>
        <fullName evidence="5">DUF1768 domain-containing protein</fullName>
    </submittedName>
</protein>
<dbReference type="CDD" id="cd15457">
    <property type="entry name" value="NADAR"/>
    <property type="match status" value="1"/>
</dbReference>
<dbReference type="InterPro" id="IPR037238">
    <property type="entry name" value="YbiA-like_sf"/>
</dbReference>
<organism evidence="5 6">
    <name type="scientific">Burkholderia reimsis</name>
    <dbReference type="NCBI Taxonomy" id="2234132"/>
    <lineage>
        <taxon>Bacteria</taxon>
        <taxon>Pseudomonadati</taxon>
        <taxon>Pseudomonadota</taxon>
        <taxon>Betaproteobacteria</taxon>
        <taxon>Burkholderiales</taxon>
        <taxon>Burkholderiaceae</taxon>
        <taxon>Burkholderia</taxon>
    </lineage>
</organism>